<dbReference type="GO" id="GO:0046872">
    <property type="term" value="F:metal ion binding"/>
    <property type="evidence" value="ECO:0007669"/>
    <property type="project" value="UniProtKB-KW"/>
</dbReference>
<dbReference type="InterPro" id="IPR011234">
    <property type="entry name" value="Fumarylacetoacetase-like_C"/>
</dbReference>
<dbReference type="AlphaFoldDB" id="A0A9P9FZN2"/>
<evidence type="ECO:0000313" key="4">
    <source>
        <dbReference type="EMBL" id="KAH7226038.1"/>
    </source>
</evidence>
<dbReference type="Proteomes" id="UP000736672">
    <property type="component" value="Unassembled WGS sequence"/>
</dbReference>
<dbReference type="PANTHER" id="PTHR11820:SF7">
    <property type="entry name" value="ACYLPYRUVASE FAHD1, MITOCHONDRIAL"/>
    <property type="match status" value="1"/>
</dbReference>
<reference evidence="4" key="1">
    <citation type="journal article" date="2021" name="Nat. Commun.">
        <title>Genetic determinants of endophytism in the Arabidopsis root mycobiome.</title>
        <authorList>
            <person name="Mesny F."/>
            <person name="Miyauchi S."/>
            <person name="Thiergart T."/>
            <person name="Pickel B."/>
            <person name="Atanasova L."/>
            <person name="Karlsson M."/>
            <person name="Huettel B."/>
            <person name="Barry K.W."/>
            <person name="Haridas S."/>
            <person name="Chen C."/>
            <person name="Bauer D."/>
            <person name="Andreopoulos W."/>
            <person name="Pangilinan J."/>
            <person name="LaButti K."/>
            <person name="Riley R."/>
            <person name="Lipzen A."/>
            <person name="Clum A."/>
            <person name="Drula E."/>
            <person name="Henrissat B."/>
            <person name="Kohler A."/>
            <person name="Grigoriev I.V."/>
            <person name="Martin F.M."/>
            <person name="Hacquard S."/>
        </authorList>
    </citation>
    <scope>NUCLEOTIDE SEQUENCE</scope>
    <source>
        <strain evidence="4">FSSC 5 MPI-SDFR-AT-0091</strain>
    </source>
</reference>
<dbReference type="PANTHER" id="PTHR11820">
    <property type="entry name" value="ACYLPYRUVASE"/>
    <property type="match status" value="1"/>
</dbReference>
<comment type="caution">
    <text evidence="4">The sequence shown here is derived from an EMBL/GenBank/DDBJ whole genome shotgun (WGS) entry which is preliminary data.</text>
</comment>
<protein>
    <recommendedName>
        <fullName evidence="3">Fumarylacetoacetase-like C-terminal domain-containing protein</fullName>
    </recommendedName>
</protein>
<dbReference type="Pfam" id="PF01557">
    <property type="entry name" value="FAA_hydrolase"/>
    <property type="match status" value="1"/>
</dbReference>
<dbReference type="Gene3D" id="3.90.850.10">
    <property type="entry name" value="Fumarylacetoacetase-like, C-terminal domain"/>
    <property type="match status" value="1"/>
</dbReference>
<keyword evidence="2" id="KW-0479">Metal-binding</keyword>
<dbReference type="GO" id="GO:0018773">
    <property type="term" value="F:acetylpyruvate hydrolase activity"/>
    <property type="evidence" value="ECO:0007669"/>
    <property type="project" value="TreeGrafter"/>
</dbReference>
<evidence type="ECO:0000313" key="5">
    <source>
        <dbReference type="Proteomes" id="UP000736672"/>
    </source>
</evidence>
<evidence type="ECO:0000259" key="3">
    <source>
        <dbReference type="Pfam" id="PF01557"/>
    </source>
</evidence>
<name>A0A9P9FZN2_FUSSL</name>
<proteinExistence type="inferred from homology"/>
<dbReference type="SUPFAM" id="SSF56529">
    <property type="entry name" value="FAH"/>
    <property type="match status" value="1"/>
</dbReference>
<dbReference type="OrthoDB" id="411064at2759"/>
<accession>A0A9P9FZN2</accession>
<keyword evidence="5" id="KW-1185">Reference proteome</keyword>
<evidence type="ECO:0000256" key="2">
    <source>
        <dbReference type="ARBA" id="ARBA00022723"/>
    </source>
</evidence>
<gene>
    <name evidence="4" type="ORF">B0J15DRAFT_473393</name>
</gene>
<feature type="domain" description="Fumarylacetoacetase-like C-terminal" evidence="3">
    <location>
        <begin position="121"/>
        <end position="183"/>
    </location>
</feature>
<organism evidence="4 5">
    <name type="scientific">Fusarium solani</name>
    <name type="common">Filamentous fungus</name>
    <dbReference type="NCBI Taxonomy" id="169388"/>
    <lineage>
        <taxon>Eukaryota</taxon>
        <taxon>Fungi</taxon>
        <taxon>Dikarya</taxon>
        <taxon>Ascomycota</taxon>
        <taxon>Pezizomycotina</taxon>
        <taxon>Sordariomycetes</taxon>
        <taxon>Hypocreomycetidae</taxon>
        <taxon>Hypocreales</taxon>
        <taxon>Nectriaceae</taxon>
        <taxon>Fusarium</taxon>
        <taxon>Fusarium solani species complex</taxon>
    </lineage>
</organism>
<evidence type="ECO:0000256" key="1">
    <source>
        <dbReference type="ARBA" id="ARBA00010211"/>
    </source>
</evidence>
<dbReference type="InterPro" id="IPR036663">
    <property type="entry name" value="Fumarylacetoacetase_C_sf"/>
</dbReference>
<dbReference type="EMBL" id="JAGTJS010000048">
    <property type="protein sequence ID" value="KAH7226038.1"/>
    <property type="molecule type" value="Genomic_DNA"/>
</dbReference>
<comment type="similarity">
    <text evidence="1">Belongs to the FAH family.</text>
</comment>
<sequence>MALTSKFTHTCPAWRETQVAIEQDLGVGTAVHRGEGISVSVFSGTSVVSPGEDSGHVEIVHRILCPLTQNEVRTIRCVGLNVSQARGMRGPQIGSLTLHQYKQHAAEVNMSIPLSPTIFINLIFSIPKLISFLSRSSTLPAGTGIIAGIPARVGVKRSPNEMLKHGDEFAVEVLPYIGTLINVFENEE</sequence>